<proteinExistence type="predicted"/>
<name>A0ABX1V1S5_9GAMM</name>
<protein>
    <submittedName>
        <fullName evidence="1">Uncharacterized protein</fullName>
    </submittedName>
</protein>
<organism evidence="1 2">
    <name type="scientific">Acinetobacter terrae</name>
    <dbReference type="NCBI Taxonomy" id="2731247"/>
    <lineage>
        <taxon>Bacteria</taxon>
        <taxon>Pseudomonadati</taxon>
        <taxon>Pseudomonadota</taxon>
        <taxon>Gammaproteobacteria</taxon>
        <taxon>Moraxellales</taxon>
        <taxon>Moraxellaceae</taxon>
        <taxon>Acinetobacter</taxon>
        <taxon>Acinetobacter Taxon 24</taxon>
    </lineage>
</organism>
<dbReference type="Proteomes" id="UP000546536">
    <property type="component" value="Unassembled WGS sequence"/>
</dbReference>
<gene>
    <name evidence="1" type="ORF">HLH13_02365</name>
</gene>
<evidence type="ECO:0000313" key="1">
    <source>
        <dbReference type="EMBL" id="NNH86572.1"/>
    </source>
</evidence>
<reference evidence="1 2" key="1">
    <citation type="submission" date="2020-04" db="EMBL/GenBank/DDBJ databases">
        <title>Acinetobacter Taxon 24.</title>
        <authorList>
            <person name="Nemec A."/>
            <person name="Radolfova-Krizova L."/>
            <person name="Higgins P.G."/>
            <person name="Spanelova P."/>
        </authorList>
    </citation>
    <scope>NUCLEOTIDE SEQUENCE [LARGE SCALE GENOMIC DNA]</scope>
    <source>
        <strain evidence="1 2">ANC 4279</strain>
    </source>
</reference>
<comment type="caution">
    <text evidence="1">The sequence shown here is derived from an EMBL/GenBank/DDBJ whole genome shotgun (WGS) entry which is preliminary data.</text>
</comment>
<sequence>MNNDPYKRIFAVPSILLNEENFKFEYHELVFISAIQKKKWSNIPYLRTLFSNYPSLLSMWQMRNNLNDKIRSQIFEASNQNTAYIDLSDKQIQELANQSDLACLIDITEHVIRLTDDLIVEFHNFLNEFPEVAKKKINLKLIKNYGIILKYDSSDNKNIELILKESPLPDYEKLSFILGRSESELMARYSPLFRK</sequence>
<dbReference type="EMBL" id="JABERG010000002">
    <property type="protein sequence ID" value="NNH86572.1"/>
    <property type="molecule type" value="Genomic_DNA"/>
</dbReference>
<accession>A0ABX1V1S5</accession>
<evidence type="ECO:0000313" key="2">
    <source>
        <dbReference type="Proteomes" id="UP000546536"/>
    </source>
</evidence>
<keyword evidence="2" id="KW-1185">Reference proteome</keyword>